<proteinExistence type="predicted"/>
<reference evidence="1" key="1">
    <citation type="journal article" date="2023" name="Plant J.">
        <title>Genome sequences and population genomics provide insights into the demographic history, inbreeding, and mutation load of two 'living fossil' tree species of Dipteronia.</title>
        <authorList>
            <person name="Feng Y."/>
            <person name="Comes H.P."/>
            <person name="Chen J."/>
            <person name="Zhu S."/>
            <person name="Lu R."/>
            <person name="Zhang X."/>
            <person name="Li P."/>
            <person name="Qiu J."/>
            <person name="Olsen K.M."/>
            <person name="Qiu Y."/>
        </authorList>
    </citation>
    <scope>NUCLEOTIDE SEQUENCE</scope>
    <source>
        <strain evidence="1">KIB01</strain>
    </source>
</reference>
<protein>
    <submittedName>
        <fullName evidence="1">Uncharacterized protein</fullName>
    </submittedName>
</protein>
<organism evidence="1 2">
    <name type="scientific">Dipteronia dyeriana</name>
    <dbReference type="NCBI Taxonomy" id="168575"/>
    <lineage>
        <taxon>Eukaryota</taxon>
        <taxon>Viridiplantae</taxon>
        <taxon>Streptophyta</taxon>
        <taxon>Embryophyta</taxon>
        <taxon>Tracheophyta</taxon>
        <taxon>Spermatophyta</taxon>
        <taxon>Magnoliopsida</taxon>
        <taxon>eudicotyledons</taxon>
        <taxon>Gunneridae</taxon>
        <taxon>Pentapetalae</taxon>
        <taxon>rosids</taxon>
        <taxon>malvids</taxon>
        <taxon>Sapindales</taxon>
        <taxon>Sapindaceae</taxon>
        <taxon>Hippocastanoideae</taxon>
        <taxon>Acereae</taxon>
        <taxon>Dipteronia</taxon>
    </lineage>
</organism>
<gene>
    <name evidence="1" type="ORF">Ddye_014831</name>
</gene>
<accession>A0AAD9WYR4</accession>
<evidence type="ECO:0000313" key="2">
    <source>
        <dbReference type="Proteomes" id="UP001280121"/>
    </source>
</evidence>
<dbReference type="Proteomes" id="UP001280121">
    <property type="component" value="Unassembled WGS sequence"/>
</dbReference>
<name>A0AAD9WYR4_9ROSI</name>
<sequence>MPNTVKKKLKSVLTEQGSSVSVVDLARTKGHNALGVTAQVGNPYAVRILMARDKSLAEKKFFGSLLLIEAVKFSRIEVVLYSVEYPSEAPELLKDSDDKDILSLLTLLIDYDNFAMIAPPPIDHVAGGLNGYRWGFVDGWEWFGCCWSFCRWKREVIHASFTETYSLFEVYNSFEETRMDQWGLGFVFSNVEMEMAVEDWKYALVLKFLSSRPSIDVLRVQIIKS</sequence>
<dbReference type="EMBL" id="JANJYI010000005">
    <property type="protein sequence ID" value="KAK2647342.1"/>
    <property type="molecule type" value="Genomic_DNA"/>
</dbReference>
<keyword evidence="2" id="KW-1185">Reference proteome</keyword>
<comment type="caution">
    <text evidence="1">The sequence shown here is derived from an EMBL/GenBank/DDBJ whole genome shotgun (WGS) entry which is preliminary data.</text>
</comment>
<evidence type="ECO:0000313" key="1">
    <source>
        <dbReference type="EMBL" id="KAK2647342.1"/>
    </source>
</evidence>
<dbReference type="AlphaFoldDB" id="A0AAD9WYR4"/>